<gene>
    <name evidence="1" type="primary">ORF113482</name>
</gene>
<evidence type="ECO:0000313" key="1">
    <source>
        <dbReference type="EMBL" id="CEK79080.1"/>
    </source>
</evidence>
<dbReference type="EMBL" id="HACG01032215">
    <property type="protein sequence ID" value="CEK79080.1"/>
    <property type="molecule type" value="Transcribed_RNA"/>
</dbReference>
<reference evidence="1" key="1">
    <citation type="submission" date="2014-12" db="EMBL/GenBank/DDBJ databases">
        <title>Insight into the proteome of Arion vulgaris.</title>
        <authorList>
            <person name="Aradska J."/>
            <person name="Bulat T."/>
            <person name="Smidak R."/>
            <person name="Sarate P."/>
            <person name="Gangsoo J."/>
            <person name="Sialana F."/>
            <person name="Bilban M."/>
            <person name="Lubec G."/>
        </authorList>
    </citation>
    <scope>NUCLEOTIDE SEQUENCE</scope>
    <source>
        <tissue evidence="1">Skin</tissue>
    </source>
</reference>
<dbReference type="AlphaFoldDB" id="A0A0B7AGP0"/>
<proteinExistence type="predicted"/>
<organism evidence="1">
    <name type="scientific">Arion vulgaris</name>
    <dbReference type="NCBI Taxonomy" id="1028688"/>
    <lineage>
        <taxon>Eukaryota</taxon>
        <taxon>Metazoa</taxon>
        <taxon>Spiralia</taxon>
        <taxon>Lophotrochozoa</taxon>
        <taxon>Mollusca</taxon>
        <taxon>Gastropoda</taxon>
        <taxon>Heterobranchia</taxon>
        <taxon>Euthyneura</taxon>
        <taxon>Panpulmonata</taxon>
        <taxon>Eupulmonata</taxon>
        <taxon>Stylommatophora</taxon>
        <taxon>Helicina</taxon>
        <taxon>Arionoidea</taxon>
        <taxon>Arionidae</taxon>
        <taxon>Arion</taxon>
    </lineage>
</organism>
<accession>A0A0B7AGP0</accession>
<name>A0A0B7AGP0_9EUPU</name>
<sequence>MKTALTWIPEGKGKRGRLKPTYRKTIEQKLKDINHNWNIIQSTVKNREE</sequence>
<protein>
    <submittedName>
        <fullName evidence="1">Uncharacterized protein</fullName>
    </submittedName>
</protein>